<proteinExistence type="predicted"/>
<comment type="caution">
    <text evidence="1">The sequence shown here is derived from an EMBL/GenBank/DDBJ whole genome shotgun (WGS) entry which is preliminary data.</text>
</comment>
<dbReference type="AlphaFoldDB" id="A0A0M8P471"/>
<dbReference type="EMBL" id="LHQQ01000055">
    <property type="protein sequence ID" value="KOS44778.1"/>
    <property type="molecule type" value="Genomic_DNA"/>
</dbReference>
<accession>A0A0M8P471</accession>
<reference evidence="1 2" key="1">
    <citation type="submission" date="2015-08" db="EMBL/GenBank/DDBJ databases">
        <title>Genome sequencing of Penicillium nordicum.</title>
        <authorList>
            <person name="Nguyen H.D."/>
            <person name="Seifert K.A."/>
        </authorList>
    </citation>
    <scope>NUCLEOTIDE SEQUENCE [LARGE SCALE GENOMIC DNA]</scope>
    <source>
        <strain evidence="1 2">DAOMC 185683</strain>
    </source>
</reference>
<feature type="non-terminal residue" evidence="1">
    <location>
        <position position="1"/>
    </location>
</feature>
<gene>
    <name evidence="1" type="ORF">ACN38_g4352</name>
</gene>
<keyword evidence="2" id="KW-1185">Reference proteome</keyword>
<sequence length="28" mass="3106">ILQCYFSNLNHVGSLLIMQESTSVTLPP</sequence>
<evidence type="ECO:0000313" key="2">
    <source>
        <dbReference type="Proteomes" id="UP000037696"/>
    </source>
</evidence>
<name>A0A0M8P471_9EURO</name>
<protein>
    <submittedName>
        <fullName evidence="1">Uncharacterized protein</fullName>
    </submittedName>
</protein>
<evidence type="ECO:0000313" key="1">
    <source>
        <dbReference type="EMBL" id="KOS44778.1"/>
    </source>
</evidence>
<dbReference type="Proteomes" id="UP000037696">
    <property type="component" value="Unassembled WGS sequence"/>
</dbReference>
<organism evidence="1 2">
    <name type="scientific">Penicillium nordicum</name>
    <dbReference type="NCBI Taxonomy" id="229535"/>
    <lineage>
        <taxon>Eukaryota</taxon>
        <taxon>Fungi</taxon>
        <taxon>Dikarya</taxon>
        <taxon>Ascomycota</taxon>
        <taxon>Pezizomycotina</taxon>
        <taxon>Eurotiomycetes</taxon>
        <taxon>Eurotiomycetidae</taxon>
        <taxon>Eurotiales</taxon>
        <taxon>Aspergillaceae</taxon>
        <taxon>Penicillium</taxon>
    </lineage>
</organism>